<comment type="caution">
    <text evidence="1">The sequence shown here is derived from an EMBL/GenBank/DDBJ whole genome shotgun (WGS) entry which is preliminary data.</text>
</comment>
<reference evidence="1 2" key="1">
    <citation type="submission" date="2020-09" db="EMBL/GenBank/DDBJ databases">
        <title>De no assembly of potato wild relative species, Solanum commersonii.</title>
        <authorList>
            <person name="Cho K."/>
        </authorList>
    </citation>
    <scope>NUCLEOTIDE SEQUENCE [LARGE SCALE GENOMIC DNA]</scope>
    <source>
        <strain evidence="1">LZ3.2</strain>
        <tissue evidence="1">Leaf</tissue>
    </source>
</reference>
<dbReference type="AlphaFoldDB" id="A0A9J5YYT0"/>
<sequence>MTRSVMSKKAMEWICFCLKEASKEHKKEARRWKLARKRAELFWWKVGLNHTELALNAGWVDIALKIERFIKSQQREKEHSFSRVTEDEYSYLRLSASKWGADIALQARRRNQRGGYRELVLNNRKKAFRVNIYELNSEMFLFNSQQIHGGIDHPRPMEVEE</sequence>
<proteinExistence type="predicted"/>
<evidence type="ECO:0000313" key="1">
    <source>
        <dbReference type="EMBL" id="KAG5605835.1"/>
    </source>
</evidence>
<evidence type="ECO:0000313" key="2">
    <source>
        <dbReference type="Proteomes" id="UP000824120"/>
    </source>
</evidence>
<keyword evidence="2" id="KW-1185">Reference proteome</keyword>
<protein>
    <submittedName>
        <fullName evidence="1">Uncharacterized protein</fullName>
    </submittedName>
</protein>
<dbReference type="Proteomes" id="UP000824120">
    <property type="component" value="Chromosome 5"/>
</dbReference>
<name>A0A9J5YYT0_SOLCO</name>
<dbReference type="EMBL" id="JACXVP010000005">
    <property type="protein sequence ID" value="KAG5605835.1"/>
    <property type="molecule type" value="Genomic_DNA"/>
</dbReference>
<accession>A0A9J5YYT0</accession>
<organism evidence="1 2">
    <name type="scientific">Solanum commersonii</name>
    <name type="common">Commerson's wild potato</name>
    <name type="synonym">Commerson's nightshade</name>
    <dbReference type="NCBI Taxonomy" id="4109"/>
    <lineage>
        <taxon>Eukaryota</taxon>
        <taxon>Viridiplantae</taxon>
        <taxon>Streptophyta</taxon>
        <taxon>Embryophyta</taxon>
        <taxon>Tracheophyta</taxon>
        <taxon>Spermatophyta</taxon>
        <taxon>Magnoliopsida</taxon>
        <taxon>eudicotyledons</taxon>
        <taxon>Gunneridae</taxon>
        <taxon>Pentapetalae</taxon>
        <taxon>asterids</taxon>
        <taxon>lamiids</taxon>
        <taxon>Solanales</taxon>
        <taxon>Solanaceae</taxon>
        <taxon>Solanoideae</taxon>
        <taxon>Solaneae</taxon>
        <taxon>Solanum</taxon>
    </lineage>
</organism>
<gene>
    <name evidence="1" type="ORF">H5410_027327</name>
</gene>